<evidence type="ECO:0000256" key="5">
    <source>
        <dbReference type="ARBA" id="ARBA00023015"/>
    </source>
</evidence>
<dbReference type="Pfam" id="PF06331">
    <property type="entry name" value="Tfb5"/>
    <property type="match status" value="1"/>
</dbReference>
<sequence>MPARAIRGVLVECDPSIKSIIVNIDTKSGHEYIIDDLDDEHVVIKETMLQKLKQMLEDRLRETTQQHGGDESGSE</sequence>
<dbReference type="SMART" id="SM01395">
    <property type="entry name" value="Tbf5"/>
    <property type="match status" value="1"/>
</dbReference>
<keyword evidence="8 9" id="KW-0539">Nucleus</keyword>
<reference evidence="10 11" key="2">
    <citation type="submission" date="2015-05" db="EMBL/GenBank/DDBJ databases">
        <authorList>
            <person name="Morales-Cruz A."/>
            <person name="Amrine K.C."/>
            <person name="Cantu D."/>
        </authorList>
    </citation>
    <scope>NUCLEOTIDE SEQUENCE [LARGE SCALE GENOMIC DNA]</scope>
    <source>
        <strain evidence="10">DA912</strain>
    </source>
</reference>
<dbReference type="PANTHER" id="PTHR28580:SF1">
    <property type="entry name" value="GENERAL TRANSCRIPTION FACTOR IIH SUBUNIT 5"/>
    <property type="match status" value="1"/>
</dbReference>
<dbReference type="STRING" id="1214573.A0A0G2FGJ3"/>
<comment type="function">
    <text evidence="1">Component of the general transcription and DNA repair factor IIH (TFIIH) core complex, which is involved in general and transcription-coupled nucleotide excision repair (NER) of damaged DNA and, when complexed to TFIIK, in RNA transcription by RNA polymerase II. In NER, TFIIH acts by opening DNA around the lesion to allow the excision of the damaged oligonucleotide and its replacement by a new DNA fragment. In transcription, TFIIH has an essential role in transcription initiation. When the pre-initiation complex (PIC) has been established, TFIIH is required for promoter opening and promoter escape. Phosphorylation of the C-terminal tail (CTD) of the largest subunit of RNA polymerase II by the kinase module TFIIK controls the initiation of transcription.</text>
</comment>
<dbReference type="OrthoDB" id="354at2759"/>
<dbReference type="AlphaFoldDB" id="A0A0G2FGJ3"/>
<dbReference type="InterPro" id="IPR009400">
    <property type="entry name" value="TFIIH_TTDA/Tfb5"/>
</dbReference>
<dbReference type="FunFam" id="3.30.70.1220:FF:000002">
    <property type="entry name" value="RNA polymerase II transcription factor B subunit 5"/>
    <property type="match status" value="1"/>
</dbReference>
<keyword evidence="7 9" id="KW-0234">DNA repair</keyword>
<evidence type="ECO:0000256" key="7">
    <source>
        <dbReference type="ARBA" id="ARBA00023204"/>
    </source>
</evidence>
<dbReference type="EMBL" id="LCUC01000236">
    <property type="protein sequence ID" value="KKY33632.1"/>
    <property type="molecule type" value="Genomic_DNA"/>
</dbReference>
<dbReference type="Gene3D" id="3.30.70.1220">
    <property type="entry name" value="TFB5-like"/>
    <property type="match status" value="1"/>
</dbReference>
<dbReference type="InterPro" id="IPR035935">
    <property type="entry name" value="TFB5-like_sf"/>
</dbReference>
<comment type="subcellular location">
    <subcellularLocation>
        <location evidence="2 9">Nucleus</location>
    </subcellularLocation>
</comment>
<comment type="subunit">
    <text evidence="9">Component of the 7-subunit TFIIH core complex.</text>
</comment>
<keyword evidence="11" id="KW-1185">Reference proteome</keyword>
<dbReference type="Proteomes" id="UP000034680">
    <property type="component" value="Unassembled WGS sequence"/>
</dbReference>
<evidence type="ECO:0000256" key="9">
    <source>
        <dbReference type="RuleBase" id="RU368032"/>
    </source>
</evidence>
<dbReference type="GO" id="GO:0005675">
    <property type="term" value="C:transcription factor TFIIH holo complex"/>
    <property type="evidence" value="ECO:0007669"/>
    <property type="project" value="TreeGrafter"/>
</dbReference>
<dbReference type="GO" id="GO:0006367">
    <property type="term" value="P:transcription initiation at RNA polymerase II promoter"/>
    <property type="evidence" value="ECO:0007669"/>
    <property type="project" value="UniProtKB-UniRule"/>
</dbReference>
<name>A0A0G2FGJ3_9PEZI</name>
<evidence type="ECO:0000256" key="3">
    <source>
        <dbReference type="ARBA" id="ARBA00007470"/>
    </source>
</evidence>
<evidence type="ECO:0000313" key="11">
    <source>
        <dbReference type="Proteomes" id="UP000034680"/>
    </source>
</evidence>
<keyword evidence="4 9" id="KW-0227">DNA damage</keyword>
<organism evidence="10 11">
    <name type="scientific">Diaporthe ampelina</name>
    <dbReference type="NCBI Taxonomy" id="1214573"/>
    <lineage>
        <taxon>Eukaryota</taxon>
        <taxon>Fungi</taxon>
        <taxon>Dikarya</taxon>
        <taxon>Ascomycota</taxon>
        <taxon>Pezizomycotina</taxon>
        <taxon>Sordariomycetes</taxon>
        <taxon>Sordariomycetidae</taxon>
        <taxon>Diaporthales</taxon>
        <taxon>Diaporthaceae</taxon>
        <taxon>Diaporthe</taxon>
    </lineage>
</organism>
<gene>
    <name evidence="10" type="ORF">UCDDA912_g06342</name>
</gene>
<comment type="similarity">
    <text evidence="3 9">Belongs to the TFB5 family.</text>
</comment>
<accession>A0A0G2FGJ3</accession>
<proteinExistence type="inferred from homology"/>
<evidence type="ECO:0000256" key="1">
    <source>
        <dbReference type="ARBA" id="ARBA00002817"/>
    </source>
</evidence>
<comment type="caution">
    <text evidence="10">The sequence shown here is derived from an EMBL/GenBank/DDBJ whole genome shotgun (WGS) entry which is preliminary data.</text>
</comment>
<evidence type="ECO:0000256" key="8">
    <source>
        <dbReference type="ARBA" id="ARBA00023242"/>
    </source>
</evidence>
<protein>
    <recommendedName>
        <fullName evidence="9">General transcription and DNA repair factor IIH subunit TFB5</fullName>
    </recommendedName>
</protein>
<dbReference type="PANTHER" id="PTHR28580">
    <property type="entry name" value="GENERAL TRANSCRIPTION FACTOR IIH SUBUNIT 5"/>
    <property type="match status" value="1"/>
</dbReference>
<reference evidence="10 11" key="1">
    <citation type="submission" date="2015-05" db="EMBL/GenBank/DDBJ databases">
        <title>Distinctive expansion of gene families associated with plant cell wall degradation and secondary metabolism in the genomes of grapevine trunk pathogens.</title>
        <authorList>
            <person name="Lawrence D.P."/>
            <person name="Travadon R."/>
            <person name="Rolshausen P.E."/>
            <person name="Baumgartner K."/>
        </authorList>
    </citation>
    <scope>NUCLEOTIDE SEQUENCE [LARGE SCALE GENOMIC DNA]</scope>
    <source>
        <strain evidence="10">DA912</strain>
    </source>
</reference>
<dbReference type="SUPFAM" id="SSF142897">
    <property type="entry name" value="TFB5-like"/>
    <property type="match status" value="1"/>
</dbReference>
<keyword evidence="6 9" id="KW-0804">Transcription</keyword>
<comment type="function">
    <text evidence="9">In NER, TFIIH acts by opening DNA around the lesion to allow the excision of the damaged oligonucleotide and its replacement by a new DNA fragment. In transcription, TFIIH has an essential role in transcription initiation. When the pre-initiation complex (PIC) has been established, TFIIH is required for promoter opening and promoter escape.</text>
</comment>
<evidence type="ECO:0000256" key="6">
    <source>
        <dbReference type="ARBA" id="ARBA00023163"/>
    </source>
</evidence>
<evidence type="ECO:0000313" key="10">
    <source>
        <dbReference type="EMBL" id="KKY33632.1"/>
    </source>
</evidence>
<keyword evidence="5 9" id="KW-0805">Transcription regulation</keyword>
<dbReference type="GO" id="GO:0000439">
    <property type="term" value="C:transcription factor TFIIH core complex"/>
    <property type="evidence" value="ECO:0007669"/>
    <property type="project" value="UniProtKB-UniRule"/>
</dbReference>
<evidence type="ECO:0000256" key="2">
    <source>
        <dbReference type="ARBA" id="ARBA00004123"/>
    </source>
</evidence>
<evidence type="ECO:0000256" key="4">
    <source>
        <dbReference type="ARBA" id="ARBA00022763"/>
    </source>
</evidence>
<dbReference type="GO" id="GO:0006294">
    <property type="term" value="P:nucleotide-excision repair, preincision complex assembly"/>
    <property type="evidence" value="ECO:0007669"/>
    <property type="project" value="TreeGrafter"/>
</dbReference>